<dbReference type="InterPro" id="IPR032675">
    <property type="entry name" value="LRR_dom_sf"/>
</dbReference>
<keyword evidence="5" id="KW-1185">Reference proteome</keyword>
<name>A0A183CGX1_GLOPA</name>
<feature type="region of interest" description="Disordered" evidence="3">
    <location>
        <begin position="314"/>
        <end position="381"/>
    </location>
</feature>
<feature type="compositionally biased region" description="Polar residues" evidence="3">
    <location>
        <begin position="355"/>
        <end position="372"/>
    </location>
</feature>
<dbReference type="PANTHER" id="PTHR23119">
    <property type="entry name" value="DISCS LARGE"/>
    <property type="match status" value="1"/>
</dbReference>
<dbReference type="InterPro" id="IPR050614">
    <property type="entry name" value="Synaptic_Scaffolding_LAP-MAGUK"/>
</dbReference>
<dbReference type="Proteomes" id="UP000050741">
    <property type="component" value="Unassembled WGS sequence"/>
</dbReference>
<evidence type="ECO:0000256" key="2">
    <source>
        <dbReference type="ARBA" id="ARBA00022737"/>
    </source>
</evidence>
<feature type="compositionally biased region" description="Polar residues" evidence="3">
    <location>
        <begin position="1312"/>
        <end position="1324"/>
    </location>
</feature>
<keyword evidence="2" id="KW-0677">Repeat</keyword>
<dbReference type="GO" id="GO:0016323">
    <property type="term" value="C:basolateral plasma membrane"/>
    <property type="evidence" value="ECO:0007669"/>
    <property type="project" value="TreeGrafter"/>
</dbReference>
<dbReference type="Gene3D" id="2.30.42.10">
    <property type="match status" value="1"/>
</dbReference>
<dbReference type="GO" id="GO:0019901">
    <property type="term" value="F:protein kinase binding"/>
    <property type="evidence" value="ECO:0007669"/>
    <property type="project" value="TreeGrafter"/>
</dbReference>
<reference evidence="6" key="2">
    <citation type="submission" date="2016-06" db="UniProtKB">
        <authorList>
            <consortium name="WormBaseParasite"/>
        </authorList>
    </citation>
    <scope>IDENTIFICATION</scope>
</reference>
<dbReference type="Pfam" id="PF00595">
    <property type="entry name" value="PDZ"/>
    <property type="match status" value="1"/>
</dbReference>
<evidence type="ECO:0000313" key="5">
    <source>
        <dbReference type="Proteomes" id="UP000050741"/>
    </source>
</evidence>
<dbReference type="InterPro" id="IPR036034">
    <property type="entry name" value="PDZ_sf"/>
</dbReference>
<dbReference type="InterPro" id="IPR001611">
    <property type="entry name" value="Leu-rich_rpt"/>
</dbReference>
<accession>A0A183CGX1</accession>
<dbReference type="SMART" id="SM00228">
    <property type="entry name" value="PDZ"/>
    <property type="match status" value="2"/>
</dbReference>
<feature type="region of interest" description="Disordered" evidence="3">
    <location>
        <begin position="1283"/>
        <end position="1331"/>
    </location>
</feature>
<feature type="region of interest" description="Disordered" evidence="3">
    <location>
        <begin position="715"/>
        <end position="746"/>
    </location>
</feature>
<dbReference type="CDD" id="cd00136">
    <property type="entry name" value="PDZ_canonical"/>
    <property type="match status" value="1"/>
</dbReference>
<dbReference type="SUPFAM" id="SSF52058">
    <property type="entry name" value="L domain-like"/>
    <property type="match status" value="1"/>
</dbReference>
<dbReference type="PROSITE" id="PS51450">
    <property type="entry name" value="LRR"/>
    <property type="match status" value="1"/>
</dbReference>
<dbReference type="InterPro" id="IPR001478">
    <property type="entry name" value="PDZ"/>
</dbReference>
<dbReference type="PROSITE" id="PS50106">
    <property type="entry name" value="PDZ"/>
    <property type="match status" value="1"/>
</dbReference>
<feature type="region of interest" description="Disordered" evidence="3">
    <location>
        <begin position="1056"/>
        <end position="1102"/>
    </location>
</feature>
<dbReference type="Pfam" id="PF13855">
    <property type="entry name" value="LRR_8"/>
    <property type="match status" value="1"/>
</dbReference>
<dbReference type="GO" id="GO:0098609">
    <property type="term" value="P:cell-cell adhesion"/>
    <property type="evidence" value="ECO:0007669"/>
    <property type="project" value="TreeGrafter"/>
</dbReference>
<dbReference type="GO" id="GO:0043113">
    <property type="term" value="P:receptor clustering"/>
    <property type="evidence" value="ECO:0007669"/>
    <property type="project" value="TreeGrafter"/>
</dbReference>
<dbReference type="Gene3D" id="3.80.10.10">
    <property type="entry name" value="Ribonuclease Inhibitor"/>
    <property type="match status" value="2"/>
</dbReference>
<sequence length="1331" mass="143227">MVVRVSESVKVEPTSTNSTFELPNLLHSLGMKFFCIPASLFCRAGPIEHMESLDVHCNMIGRLPDELLRCRSLKTLDVSGNQLTDVPLNIGELHNLVELVLCENQIRHLPSSIGQLKRLEVLKASKNNLTVLTPSICSCALLTDLVLCENQLQEIPASIGNLRRLRFLDLNVNNLHSFPPTIGGCQSLAILSLRHNQLSELPMEIGKLNQLQVLDLADNSLQYLPYTLTVLYKAKTLAALWLSFNQPSLPKLTTTHEPVMNIKVLTCYLLPQKGVQQDAARVSSSSNKSCVGGARVCFAGDAQREEDDKIPIGKFERYDTPHPKPFAPKNRLSRNSGDFTGIISLSAHPAHPQKPSANTSPGGMECQTTGKNAVNPHGSIPPDALVASGMEESRPLRSALKRRPQSVISHISTPELLSLLNNAGGADGGAAIGEENFTKKAIKRLFERTSNFEKEQLDLNGPLLAGQIRCLIRTTRFRVGDCLLAVNGNDLRGLTHQEAIQLIQNAGDQLDLLIEREQQQQQQQLDDNRFLPNNNNNNVYASEFVAVAAPLPQRPPERCCAMIVRNKCGLPGSLESLSPRTTTTPNVYASGILWLLLLHFLSGPPERCCAMIVRNKCGLPGFTVSGAGRWPEDPFTVGRVDVAGDSLLRVADRIISVGGTNVKFGARLDQVKTLLAGFPGTRVEVVVERGGDWPPSTRAVPPKLTPNRYAAAPPNAYTAGGSGGGGIGPSPSPAHCQAQNHPNDDYFKQLALPPLMPYIPSPSAAACRGTASPRRQHRSFSNLLMDDGMVTDNNNNNTTDGTGSGGGRGAVAGKSEMLRASTCHVRTTNGMKMDEKMNATLPMPNSSTSFSARIDYEGTASASSPPLPPKMSAFQHQHHQQNGTIYNTHQHHGMAMPTTDFSTAQIVEPPLATSSPIPKMPKSTEATTSMAASSLAPPVTKPSHIPVALNSSTMTATTTMAATMKMPPPVAPKPKVLSDNEKTLSSDYVQRTAQQQSVLLHTAGRATKCGGHKCASSKSSGIPLKKPLVCAQDLEQLKEAEQQDALLMQRRMADVNKYQHQQQNGRDGMETDEDEEHRDTHQQQNGRDGMETDEDEEHRDTVHELTRLLSSSAIDRQHQNGSMAGPSVIRTKKAEMRAERVVVQHSNNNGTAAHAEAEDAASLCRTDSALSQRAAEIEKRREWRQARLRSMDVETKRTDELVKMINAAASASNNNGTGMANNGTGMANNGTGMANNGTGMANNGTGMANNGTGMANNGTGMANNGTGMVNNGTGMENNGTGMANNGTGMANNGTGMDNNSTTTNGREDGLHGSTTANKNNNNTPSPIPIAP</sequence>
<reference evidence="5" key="1">
    <citation type="submission" date="2014-05" db="EMBL/GenBank/DDBJ databases">
        <title>The genome and life-stage specific transcriptomes of Globodera pallida elucidate key aspects of plant parasitism by a cyst nematode.</title>
        <authorList>
            <person name="Cotton J.A."/>
            <person name="Lilley C.J."/>
            <person name="Jones L.M."/>
            <person name="Kikuchi T."/>
            <person name="Reid A.J."/>
            <person name="Thorpe P."/>
            <person name="Tsai I.J."/>
            <person name="Beasley H."/>
            <person name="Blok V."/>
            <person name="Cock P.J.A."/>
            <person name="Van den Akker S.E."/>
            <person name="Holroyd N."/>
            <person name="Hunt M."/>
            <person name="Mantelin S."/>
            <person name="Naghra H."/>
            <person name="Pain A."/>
            <person name="Palomares-Rius J.E."/>
            <person name="Zarowiecki M."/>
            <person name="Berriman M."/>
            <person name="Jones J.T."/>
            <person name="Urwin P.E."/>
        </authorList>
    </citation>
    <scope>NUCLEOTIDE SEQUENCE [LARGE SCALE GENOMIC DNA]</scope>
    <source>
        <strain evidence="5">Lindley</strain>
    </source>
</reference>
<dbReference type="SMART" id="SM00364">
    <property type="entry name" value="LRR_BAC"/>
    <property type="match status" value="4"/>
</dbReference>
<dbReference type="GO" id="GO:0030054">
    <property type="term" value="C:cell junction"/>
    <property type="evidence" value="ECO:0007669"/>
    <property type="project" value="TreeGrafter"/>
</dbReference>
<dbReference type="GO" id="GO:0097120">
    <property type="term" value="P:receptor localization to synapse"/>
    <property type="evidence" value="ECO:0007669"/>
    <property type="project" value="TreeGrafter"/>
</dbReference>
<evidence type="ECO:0000259" key="4">
    <source>
        <dbReference type="PROSITE" id="PS50106"/>
    </source>
</evidence>
<dbReference type="SUPFAM" id="SSF50156">
    <property type="entry name" value="PDZ domain-like"/>
    <property type="match status" value="2"/>
</dbReference>
<proteinExistence type="predicted"/>
<dbReference type="WBParaSite" id="GPLIN_001212600">
    <property type="protein sequence ID" value="GPLIN_001212600"/>
    <property type="gene ID" value="GPLIN_001212600"/>
</dbReference>
<feature type="compositionally biased region" description="Low complexity" evidence="3">
    <location>
        <begin position="1283"/>
        <end position="1299"/>
    </location>
</feature>
<evidence type="ECO:0000256" key="1">
    <source>
        <dbReference type="ARBA" id="ARBA00022614"/>
    </source>
</evidence>
<protein>
    <submittedName>
        <fullName evidence="6">PDZ domain-containing protein</fullName>
    </submittedName>
</protein>
<dbReference type="SMART" id="SM00369">
    <property type="entry name" value="LRR_TYP"/>
    <property type="match status" value="6"/>
</dbReference>
<dbReference type="PANTHER" id="PTHR23119:SF44">
    <property type="entry name" value="PROTEIN LAP4"/>
    <property type="match status" value="1"/>
</dbReference>
<dbReference type="InterPro" id="IPR003591">
    <property type="entry name" value="Leu-rich_rpt_typical-subtyp"/>
</dbReference>
<keyword evidence="1" id="KW-0433">Leucine-rich repeat</keyword>
<feature type="domain" description="PDZ" evidence="4">
    <location>
        <begin position="476"/>
        <end position="518"/>
    </location>
</feature>
<evidence type="ECO:0000313" key="6">
    <source>
        <dbReference type="WBParaSite" id="GPLIN_001212600"/>
    </source>
</evidence>
<dbReference type="GO" id="GO:0045197">
    <property type="term" value="P:establishment or maintenance of epithelial cell apical/basal polarity"/>
    <property type="evidence" value="ECO:0007669"/>
    <property type="project" value="TreeGrafter"/>
</dbReference>
<evidence type="ECO:0000256" key="3">
    <source>
        <dbReference type="SAM" id="MobiDB-lite"/>
    </source>
</evidence>
<organism evidence="5 6">
    <name type="scientific">Globodera pallida</name>
    <name type="common">Potato cyst nematode worm</name>
    <name type="synonym">Heterodera pallida</name>
    <dbReference type="NCBI Taxonomy" id="36090"/>
    <lineage>
        <taxon>Eukaryota</taxon>
        <taxon>Metazoa</taxon>
        <taxon>Ecdysozoa</taxon>
        <taxon>Nematoda</taxon>
        <taxon>Chromadorea</taxon>
        <taxon>Rhabditida</taxon>
        <taxon>Tylenchina</taxon>
        <taxon>Tylenchomorpha</taxon>
        <taxon>Tylenchoidea</taxon>
        <taxon>Heteroderidae</taxon>
        <taxon>Heteroderinae</taxon>
        <taxon>Globodera</taxon>
    </lineage>
</organism>